<dbReference type="PANTHER" id="PTHR23335:SF0">
    <property type="entry name" value="CALMODULIN-BINDING TRANSCRIPTION ACTIVATOR 2-LIKE ISOFORM X1"/>
    <property type="match status" value="1"/>
</dbReference>
<evidence type="ECO:0000313" key="3">
    <source>
        <dbReference type="Proteomes" id="UP001412067"/>
    </source>
</evidence>
<dbReference type="PROSITE" id="PS50096">
    <property type="entry name" value="IQ"/>
    <property type="match status" value="1"/>
</dbReference>
<dbReference type="EMBL" id="JBBWWR010000010">
    <property type="protein sequence ID" value="KAK8961014.1"/>
    <property type="molecule type" value="Genomic_DNA"/>
</dbReference>
<dbReference type="PANTHER" id="PTHR23335">
    <property type="entry name" value="CALMODULIN-BINDING TRANSCRIPTION ACTIVATOR CAMTA"/>
    <property type="match status" value="1"/>
</dbReference>
<comment type="caution">
    <text evidence="2">The sequence shown here is derived from an EMBL/GenBank/DDBJ whole genome shotgun (WGS) entry which is preliminary data.</text>
</comment>
<evidence type="ECO:0000256" key="1">
    <source>
        <dbReference type="SAM" id="MobiDB-lite"/>
    </source>
</evidence>
<dbReference type="Proteomes" id="UP001412067">
    <property type="component" value="Unassembled WGS sequence"/>
</dbReference>
<evidence type="ECO:0000313" key="2">
    <source>
        <dbReference type="EMBL" id="KAK8961014.1"/>
    </source>
</evidence>
<organism evidence="2 3">
    <name type="scientific">Platanthera guangdongensis</name>
    <dbReference type="NCBI Taxonomy" id="2320717"/>
    <lineage>
        <taxon>Eukaryota</taxon>
        <taxon>Viridiplantae</taxon>
        <taxon>Streptophyta</taxon>
        <taxon>Embryophyta</taxon>
        <taxon>Tracheophyta</taxon>
        <taxon>Spermatophyta</taxon>
        <taxon>Magnoliopsida</taxon>
        <taxon>Liliopsida</taxon>
        <taxon>Asparagales</taxon>
        <taxon>Orchidaceae</taxon>
        <taxon>Orchidoideae</taxon>
        <taxon>Orchideae</taxon>
        <taxon>Orchidinae</taxon>
        <taxon>Platanthera</taxon>
    </lineage>
</organism>
<accession>A0ABR2MBE3</accession>
<protein>
    <submittedName>
        <fullName evidence="2">Calmodulin-binding transcription activator 2</fullName>
    </submittedName>
</protein>
<sequence>MVIRPVKRRRAIDKEVVDEGTAIVKAHVRGHQVRKQYKRVVWSVGIVEKVMLRWRQKGSGLRGFWADKMTNGPEQEKERTDEYEFLGFGRKQKVAGIEKALSRVKSMSRYPEARDQYMRLVMHANNSNVADLDRSCSDLDLQPCGKQRHTVCVAKVFSCSGDRKLMFVGNFSVVYLESRRSLCESFDEGDHHIEVAVDSIMCTTPYSQSGGPPSKRGTRYDETVMR</sequence>
<name>A0ABR2MBE3_9ASPA</name>
<gene>
    <name evidence="2" type="primary">CMTA2</name>
    <name evidence="2" type="ORF">KSP40_PGU003779</name>
</gene>
<reference evidence="2 3" key="1">
    <citation type="journal article" date="2022" name="Nat. Plants">
        <title>Genomes of leafy and leafless Platanthera orchids illuminate the evolution of mycoheterotrophy.</title>
        <authorList>
            <person name="Li M.H."/>
            <person name="Liu K.W."/>
            <person name="Li Z."/>
            <person name="Lu H.C."/>
            <person name="Ye Q.L."/>
            <person name="Zhang D."/>
            <person name="Wang J.Y."/>
            <person name="Li Y.F."/>
            <person name="Zhong Z.M."/>
            <person name="Liu X."/>
            <person name="Yu X."/>
            <person name="Liu D.K."/>
            <person name="Tu X.D."/>
            <person name="Liu B."/>
            <person name="Hao Y."/>
            <person name="Liao X.Y."/>
            <person name="Jiang Y.T."/>
            <person name="Sun W.H."/>
            <person name="Chen J."/>
            <person name="Chen Y.Q."/>
            <person name="Ai Y."/>
            <person name="Zhai J.W."/>
            <person name="Wu S.S."/>
            <person name="Zhou Z."/>
            <person name="Hsiao Y.Y."/>
            <person name="Wu W.L."/>
            <person name="Chen Y.Y."/>
            <person name="Lin Y.F."/>
            <person name="Hsu J.L."/>
            <person name="Li C.Y."/>
            <person name="Wang Z.W."/>
            <person name="Zhao X."/>
            <person name="Zhong W.Y."/>
            <person name="Ma X.K."/>
            <person name="Ma L."/>
            <person name="Huang J."/>
            <person name="Chen G.Z."/>
            <person name="Huang M.Z."/>
            <person name="Huang L."/>
            <person name="Peng D.H."/>
            <person name="Luo Y.B."/>
            <person name="Zou S.Q."/>
            <person name="Chen S.P."/>
            <person name="Lan S."/>
            <person name="Tsai W.C."/>
            <person name="Van de Peer Y."/>
            <person name="Liu Z.J."/>
        </authorList>
    </citation>
    <scope>NUCLEOTIDE SEQUENCE [LARGE SCALE GENOMIC DNA]</scope>
    <source>
        <strain evidence="2">Lor288</strain>
    </source>
</reference>
<feature type="region of interest" description="Disordered" evidence="1">
    <location>
        <begin position="206"/>
        <end position="226"/>
    </location>
</feature>
<proteinExistence type="predicted"/>
<keyword evidence="3" id="KW-1185">Reference proteome</keyword>